<gene>
    <name evidence="1" type="ORF">OIDMADRAFT_110979</name>
</gene>
<sequence>MARQAPPLFLSPPWWLVAKAELRSHPDEGTAALDDSYLETVTYHNREYQQYAIVNQTYFSPTDEDEIERLQMMHNVLHRTFDGRLIFPPLSRPRRILECGYGTASWASGVAEQNPQCEVIGIDINPMLQTDEVPSNLYLQVDDLNNSFTFPSRNFDLVHSQMMAAGIHTNLWPQYLREIFRVTRGGGWCQMVELYFNVQSDNGSLGLGRLITIFSTDHALSRWSENYLASMQGIKDLRVPPRLENMMRSAGFVDVEGRMIQLHTCGWSSDQRDYEIGVANRENVQRLLASAALYPLTEILGMSIQDVHILIAQARLEADNPALKVRGLVL</sequence>
<dbReference type="PANTHER" id="PTHR43591:SF24">
    <property type="entry name" value="2-METHOXY-6-POLYPRENYL-1,4-BENZOQUINOL METHYLASE, MITOCHONDRIAL"/>
    <property type="match status" value="1"/>
</dbReference>
<evidence type="ECO:0000313" key="2">
    <source>
        <dbReference type="Proteomes" id="UP000054321"/>
    </source>
</evidence>
<reference evidence="2" key="2">
    <citation type="submission" date="2015-01" db="EMBL/GenBank/DDBJ databases">
        <title>Evolutionary Origins and Diversification of the Mycorrhizal Mutualists.</title>
        <authorList>
            <consortium name="DOE Joint Genome Institute"/>
            <consortium name="Mycorrhizal Genomics Consortium"/>
            <person name="Kohler A."/>
            <person name="Kuo A."/>
            <person name="Nagy L.G."/>
            <person name="Floudas D."/>
            <person name="Copeland A."/>
            <person name="Barry K.W."/>
            <person name="Cichocki N."/>
            <person name="Veneault-Fourrey C."/>
            <person name="LaButti K."/>
            <person name="Lindquist E.A."/>
            <person name="Lipzen A."/>
            <person name="Lundell T."/>
            <person name="Morin E."/>
            <person name="Murat C."/>
            <person name="Riley R."/>
            <person name="Ohm R."/>
            <person name="Sun H."/>
            <person name="Tunlid A."/>
            <person name="Henrissat B."/>
            <person name="Grigoriev I.V."/>
            <person name="Hibbett D.S."/>
            <person name="Martin F."/>
        </authorList>
    </citation>
    <scope>NUCLEOTIDE SEQUENCE [LARGE SCALE GENOMIC DNA]</scope>
    <source>
        <strain evidence="2">Zn</strain>
    </source>
</reference>
<evidence type="ECO:0008006" key="3">
    <source>
        <dbReference type="Google" id="ProtNLM"/>
    </source>
</evidence>
<dbReference type="STRING" id="913774.A0A0C3DAK3"/>
<proteinExistence type="predicted"/>
<accession>A0A0C3DAK3</accession>
<dbReference type="AlphaFoldDB" id="A0A0C3DAK3"/>
<dbReference type="PANTHER" id="PTHR43591">
    <property type="entry name" value="METHYLTRANSFERASE"/>
    <property type="match status" value="1"/>
</dbReference>
<protein>
    <recommendedName>
        <fullName evidence="3">Methyltransferase domain-containing protein</fullName>
    </recommendedName>
</protein>
<reference evidence="1 2" key="1">
    <citation type="submission" date="2014-04" db="EMBL/GenBank/DDBJ databases">
        <authorList>
            <consortium name="DOE Joint Genome Institute"/>
            <person name="Kuo A."/>
            <person name="Martino E."/>
            <person name="Perotto S."/>
            <person name="Kohler A."/>
            <person name="Nagy L.G."/>
            <person name="Floudas D."/>
            <person name="Copeland A."/>
            <person name="Barry K.W."/>
            <person name="Cichocki N."/>
            <person name="Veneault-Fourrey C."/>
            <person name="LaButti K."/>
            <person name="Lindquist E.A."/>
            <person name="Lipzen A."/>
            <person name="Lundell T."/>
            <person name="Morin E."/>
            <person name="Murat C."/>
            <person name="Sun H."/>
            <person name="Tunlid A."/>
            <person name="Henrissat B."/>
            <person name="Grigoriev I.V."/>
            <person name="Hibbett D.S."/>
            <person name="Martin F."/>
            <person name="Nordberg H.P."/>
            <person name="Cantor M.N."/>
            <person name="Hua S.X."/>
        </authorList>
    </citation>
    <scope>NUCLEOTIDE SEQUENCE [LARGE SCALE GENOMIC DNA]</scope>
    <source>
        <strain evidence="1 2">Zn</strain>
    </source>
</reference>
<dbReference type="Gene3D" id="3.40.50.150">
    <property type="entry name" value="Vaccinia Virus protein VP39"/>
    <property type="match status" value="1"/>
</dbReference>
<dbReference type="GO" id="GO:0008168">
    <property type="term" value="F:methyltransferase activity"/>
    <property type="evidence" value="ECO:0007669"/>
    <property type="project" value="TreeGrafter"/>
</dbReference>
<dbReference type="HOGENOM" id="CLU_010595_10_1_1"/>
<organism evidence="1 2">
    <name type="scientific">Oidiodendron maius (strain Zn)</name>
    <dbReference type="NCBI Taxonomy" id="913774"/>
    <lineage>
        <taxon>Eukaryota</taxon>
        <taxon>Fungi</taxon>
        <taxon>Dikarya</taxon>
        <taxon>Ascomycota</taxon>
        <taxon>Pezizomycotina</taxon>
        <taxon>Leotiomycetes</taxon>
        <taxon>Leotiomycetes incertae sedis</taxon>
        <taxon>Myxotrichaceae</taxon>
        <taxon>Oidiodendron</taxon>
    </lineage>
</organism>
<dbReference type="CDD" id="cd02440">
    <property type="entry name" value="AdoMet_MTases"/>
    <property type="match status" value="1"/>
</dbReference>
<dbReference type="InParanoid" id="A0A0C3DAK3"/>
<dbReference type="EMBL" id="KN832870">
    <property type="protein sequence ID" value="KIN08384.1"/>
    <property type="molecule type" value="Genomic_DNA"/>
</dbReference>
<dbReference type="SUPFAM" id="SSF53335">
    <property type="entry name" value="S-adenosyl-L-methionine-dependent methyltransferases"/>
    <property type="match status" value="1"/>
</dbReference>
<name>A0A0C3DAK3_OIDMZ</name>
<dbReference type="Proteomes" id="UP000054321">
    <property type="component" value="Unassembled WGS sequence"/>
</dbReference>
<dbReference type="Pfam" id="PF13489">
    <property type="entry name" value="Methyltransf_23"/>
    <property type="match status" value="1"/>
</dbReference>
<evidence type="ECO:0000313" key="1">
    <source>
        <dbReference type="EMBL" id="KIN08384.1"/>
    </source>
</evidence>
<dbReference type="OrthoDB" id="506498at2759"/>
<dbReference type="InterPro" id="IPR029063">
    <property type="entry name" value="SAM-dependent_MTases_sf"/>
</dbReference>
<keyword evidence="2" id="KW-1185">Reference proteome</keyword>